<protein>
    <submittedName>
        <fullName evidence="2">Zinc finger BED domain-containing protein RICESLEEPER 2-like</fullName>
    </submittedName>
</protein>
<dbReference type="GO" id="GO:0003677">
    <property type="term" value="F:DNA binding"/>
    <property type="evidence" value="ECO:0007669"/>
    <property type="project" value="InterPro"/>
</dbReference>
<dbReference type="PANTHER" id="PTHR23272:SF179">
    <property type="entry name" value="ZINC FINGER BED DOMAIN-CONTAINING PROTEIN RICESLEEPER 2-LIKE ISOFORM X1"/>
    <property type="match status" value="1"/>
</dbReference>
<accession>A0AAQ3QBH5</accession>
<evidence type="ECO:0000259" key="1">
    <source>
        <dbReference type="Pfam" id="PF14372"/>
    </source>
</evidence>
<feature type="domain" description="hAT-like transposase RNase-H fold" evidence="1">
    <location>
        <begin position="2"/>
        <end position="81"/>
    </location>
</feature>
<dbReference type="Pfam" id="PF14372">
    <property type="entry name" value="hAT-like_RNase-H"/>
    <property type="match status" value="1"/>
</dbReference>
<organism evidence="2 3">
    <name type="scientific">Canna indica</name>
    <name type="common">Indian-shot</name>
    <dbReference type="NCBI Taxonomy" id="4628"/>
    <lineage>
        <taxon>Eukaryota</taxon>
        <taxon>Viridiplantae</taxon>
        <taxon>Streptophyta</taxon>
        <taxon>Embryophyta</taxon>
        <taxon>Tracheophyta</taxon>
        <taxon>Spermatophyta</taxon>
        <taxon>Magnoliopsida</taxon>
        <taxon>Liliopsida</taxon>
        <taxon>Zingiberales</taxon>
        <taxon>Cannaceae</taxon>
        <taxon>Canna</taxon>
    </lineage>
</organism>
<proteinExistence type="predicted"/>
<evidence type="ECO:0000313" key="3">
    <source>
        <dbReference type="Proteomes" id="UP001327560"/>
    </source>
</evidence>
<name>A0AAQ3QBH5_9LILI</name>
<keyword evidence="3" id="KW-1185">Reference proteome</keyword>
<dbReference type="InterPro" id="IPR025525">
    <property type="entry name" value="hAT-like_transposase_RNase-H"/>
</dbReference>
<gene>
    <name evidence="2" type="ORF">Cni_G13416</name>
</gene>
<reference evidence="2 3" key="1">
    <citation type="submission" date="2023-10" db="EMBL/GenBank/DDBJ databases">
        <title>Chromosome-scale genome assembly provides insights into flower coloration mechanisms of Canna indica.</title>
        <authorList>
            <person name="Li C."/>
        </authorList>
    </citation>
    <scope>NUCLEOTIDE SEQUENCE [LARGE SCALE GENOMIC DNA]</scope>
    <source>
        <tissue evidence="2">Flower</tissue>
    </source>
</reference>
<dbReference type="PANTHER" id="PTHR23272">
    <property type="entry name" value="BED FINGER-RELATED"/>
    <property type="match status" value="1"/>
</dbReference>
<dbReference type="AlphaFoldDB" id="A0AAQ3QBH5"/>
<sequence length="99" mass="11811">MALKEWIKGDNQTFSLMATKMMDKFEKYWKVIHGVMRVAALLDPRYKIELIEYYYGMLYGDESFFDVERLRKIARNLVNEYSVRMTTKNEGPLRPSSQD</sequence>
<dbReference type="EMBL" id="CP136893">
    <property type="protein sequence ID" value="WOL04694.1"/>
    <property type="molecule type" value="Genomic_DNA"/>
</dbReference>
<evidence type="ECO:0000313" key="2">
    <source>
        <dbReference type="EMBL" id="WOL04694.1"/>
    </source>
</evidence>
<dbReference type="Proteomes" id="UP001327560">
    <property type="component" value="Chromosome 4"/>
</dbReference>